<evidence type="ECO:0000313" key="2">
    <source>
        <dbReference type="EMBL" id="GAN45769.1"/>
    </source>
</evidence>
<accession>A0A0K8QPH1</accession>
<dbReference type="AlphaFoldDB" id="A0A0K8QPH1"/>
<dbReference type="NCBIfam" id="TIGR02001">
    <property type="entry name" value="gcw_chp"/>
    <property type="match status" value="1"/>
</dbReference>
<evidence type="ECO:0008006" key="5">
    <source>
        <dbReference type="Google" id="ProtNLM"/>
    </source>
</evidence>
<dbReference type="PROSITE" id="PS51257">
    <property type="entry name" value="PROKAR_LIPOPROTEIN"/>
    <property type="match status" value="1"/>
</dbReference>
<protein>
    <recommendedName>
        <fullName evidence="5">Lipoprotein</fullName>
    </recommendedName>
</protein>
<evidence type="ECO:0000256" key="1">
    <source>
        <dbReference type="SAM" id="SignalP"/>
    </source>
</evidence>
<reference evidence="2" key="1">
    <citation type="submission" date="2015-03" db="EMBL/GenBank/DDBJ databases">
        <title>Draft genome sequence of Mizugakiibacter sediminis skMP5.</title>
        <authorList>
            <person name="Watanabe T."/>
            <person name="Kojima H."/>
            <person name="Fukui M."/>
        </authorList>
    </citation>
    <scope>NUCLEOTIDE SEQUENCE</scope>
    <source>
        <strain evidence="2">SkMP5</strain>
    </source>
</reference>
<evidence type="ECO:0000313" key="4">
    <source>
        <dbReference type="Proteomes" id="UP000253740"/>
    </source>
</evidence>
<dbReference type="HOGENOM" id="CLU_074587_2_0_6"/>
<dbReference type="STRING" id="1475481.GCA_000953855_02150"/>
<gene>
    <name evidence="2" type="ORF">MBSD_2325</name>
    <name evidence="3" type="ORF">MBSD_n2103</name>
</gene>
<sequence length="259" mass="27866">MRPTTLLAAALLSLCTSAACAGPAAEPAPFFSGYVQLMNNYVSRGLAQSVGDPSAQVEIDANAGPGVYGNVSVVKTDWVRKLYAGARVHVEADYVLGYRVVSARGVAWETGLLRLEFPGHYAAQTPPVRKPDTTEAFTRVRWKGLSARFNYSLTDAYGSPDSGGTWYLDLTAAHPLGPRWSLIAHLGRKQARGSDPATGAEYGDMNSYTDYKLAAARNFGAGVSLTVAYTWTNAKPQFYTLDGYNVGGRHVSAVLQKDF</sequence>
<name>A0A0K8QPH1_9GAMM</name>
<dbReference type="SUPFAM" id="SSF56935">
    <property type="entry name" value="Porins"/>
    <property type="match status" value="1"/>
</dbReference>
<dbReference type="EMBL" id="DF952386">
    <property type="protein sequence ID" value="GAN45769.1"/>
    <property type="molecule type" value="Genomic_DNA"/>
</dbReference>
<keyword evidence="4" id="KW-1185">Reference proteome</keyword>
<feature type="signal peptide" evidence="1">
    <location>
        <begin position="1"/>
        <end position="21"/>
    </location>
</feature>
<dbReference type="Proteomes" id="UP000253740">
    <property type="component" value="Unassembled WGS sequence"/>
</dbReference>
<dbReference type="EMBL" id="DF970233">
    <property type="protein sequence ID" value="GAP66788.1"/>
    <property type="molecule type" value="Genomic_DNA"/>
</dbReference>
<evidence type="ECO:0000313" key="3">
    <source>
        <dbReference type="EMBL" id="GAP66788.1"/>
    </source>
</evidence>
<feature type="chain" id="PRO_5007415149" description="Lipoprotein" evidence="1">
    <location>
        <begin position="22"/>
        <end position="259"/>
    </location>
</feature>
<organism evidence="3">
    <name type="scientific">Mizugakiibacter sediminis</name>
    <dbReference type="NCBI Taxonomy" id="1475481"/>
    <lineage>
        <taxon>Bacteria</taxon>
        <taxon>Pseudomonadati</taxon>
        <taxon>Pseudomonadota</taxon>
        <taxon>Gammaproteobacteria</taxon>
        <taxon>Lysobacterales</taxon>
        <taxon>Rhodanobacteraceae</taxon>
        <taxon>Mizugakiibacter</taxon>
    </lineage>
</organism>
<keyword evidence="1" id="KW-0732">Signal</keyword>
<dbReference type="InterPro" id="IPR010239">
    <property type="entry name" value="CHP02001"/>
</dbReference>
<dbReference type="Pfam" id="PF09694">
    <property type="entry name" value="Gcw_chp"/>
    <property type="match status" value="1"/>
</dbReference>
<proteinExistence type="predicted"/>
<reference evidence="3" key="2">
    <citation type="submission" date="2015-08" db="EMBL/GenBank/DDBJ databases">
        <title>Complete DNA Sequence of Pseudomonas syringae pv. actinidiae, the Causal Agent of Kiwifruit Canker Disease.</title>
        <authorList>
            <person name="Rikkerink E.H.A."/>
            <person name="Fineran P.C."/>
        </authorList>
    </citation>
    <scope>NUCLEOTIDE SEQUENCE</scope>
    <source>
        <strain evidence="3">SkMP5</strain>
    </source>
</reference>